<evidence type="ECO:0000313" key="4">
    <source>
        <dbReference type="Proteomes" id="UP000613580"/>
    </source>
</evidence>
<feature type="transmembrane region" description="Helical" evidence="2">
    <location>
        <begin position="38"/>
        <end position="55"/>
    </location>
</feature>
<dbReference type="Proteomes" id="UP000613580">
    <property type="component" value="Unassembled WGS sequence"/>
</dbReference>
<gene>
    <name evidence="3" type="ORF">HMN09_00914000</name>
</gene>
<feature type="region of interest" description="Disordered" evidence="1">
    <location>
        <begin position="341"/>
        <end position="417"/>
    </location>
</feature>
<feature type="transmembrane region" description="Helical" evidence="2">
    <location>
        <begin position="282"/>
        <end position="306"/>
    </location>
</feature>
<accession>A0A8H6SK34</accession>
<evidence type="ECO:0000256" key="1">
    <source>
        <dbReference type="SAM" id="MobiDB-lite"/>
    </source>
</evidence>
<dbReference type="AlphaFoldDB" id="A0A8H6SK34"/>
<name>A0A8H6SK34_MYCCL</name>
<keyword evidence="2" id="KW-1133">Transmembrane helix</keyword>
<sequence length="429" mass="46061">MSLTGNATTTCNATELDGDMYQYGLIIVGKAVGPVAETAFLTLYTGVFSFAIYSVVQRGLHTLTSRIMLGVLIQLYLTSFTLWALNTSDFFRFLHNLFFGAYPPGTALLDRLDDAHASTGNTGPAEEALFLLNMLVGDSVVIWRVWVIHQRSRLAVAVPITLILLCLGFAITDLICLTSAGFSSETTISSGGAVCANAELIAWSLSLGTNAVCTGLIWVKAWGHRRIMRAAGSTRADRHGSSGFTVDRTLSLLVESGFVYCLIWLTQIVLFVPTNYGTAGIYFFFVLGGLGDQLSGMYPTLIILVVNFKRSLWASRDAANGLGGSVSLELEFPSTTVGTVRTSRGMELGSRRGVQAGDGTDHGAKRSGELRWRRDGDGDAALDDGDGAASIRSQTKPPDGTPPELGEGRTPPIDIELVRSESYAYGLLE</sequence>
<dbReference type="EMBL" id="JACAZE010000013">
    <property type="protein sequence ID" value="KAF7300307.1"/>
    <property type="molecule type" value="Genomic_DNA"/>
</dbReference>
<protein>
    <submittedName>
        <fullName evidence="3">Uncharacterized protein</fullName>
    </submittedName>
</protein>
<feature type="transmembrane region" description="Helical" evidence="2">
    <location>
        <begin position="200"/>
        <end position="219"/>
    </location>
</feature>
<keyword evidence="2" id="KW-0812">Transmembrane</keyword>
<dbReference type="OrthoDB" id="2744793at2759"/>
<proteinExistence type="predicted"/>
<feature type="transmembrane region" description="Helical" evidence="2">
    <location>
        <begin position="67"/>
        <end position="85"/>
    </location>
</feature>
<feature type="transmembrane region" description="Helical" evidence="2">
    <location>
        <begin position="257"/>
        <end position="276"/>
    </location>
</feature>
<keyword evidence="2" id="KW-0472">Membrane</keyword>
<organism evidence="3 4">
    <name type="scientific">Mycena chlorophos</name>
    <name type="common">Agaric fungus</name>
    <name type="synonym">Agaricus chlorophos</name>
    <dbReference type="NCBI Taxonomy" id="658473"/>
    <lineage>
        <taxon>Eukaryota</taxon>
        <taxon>Fungi</taxon>
        <taxon>Dikarya</taxon>
        <taxon>Basidiomycota</taxon>
        <taxon>Agaricomycotina</taxon>
        <taxon>Agaricomycetes</taxon>
        <taxon>Agaricomycetidae</taxon>
        <taxon>Agaricales</taxon>
        <taxon>Marasmiineae</taxon>
        <taxon>Mycenaceae</taxon>
        <taxon>Mycena</taxon>
    </lineage>
</organism>
<feature type="transmembrane region" description="Helical" evidence="2">
    <location>
        <begin position="128"/>
        <end position="147"/>
    </location>
</feature>
<keyword evidence="4" id="KW-1185">Reference proteome</keyword>
<comment type="caution">
    <text evidence="3">The sequence shown here is derived from an EMBL/GenBank/DDBJ whole genome shotgun (WGS) entry which is preliminary data.</text>
</comment>
<feature type="compositionally biased region" description="Basic and acidic residues" evidence="1">
    <location>
        <begin position="359"/>
        <end position="377"/>
    </location>
</feature>
<evidence type="ECO:0000256" key="2">
    <source>
        <dbReference type="SAM" id="Phobius"/>
    </source>
</evidence>
<feature type="transmembrane region" description="Helical" evidence="2">
    <location>
        <begin position="154"/>
        <end position="180"/>
    </location>
</feature>
<evidence type="ECO:0000313" key="3">
    <source>
        <dbReference type="EMBL" id="KAF7300307.1"/>
    </source>
</evidence>
<reference evidence="3" key="1">
    <citation type="submission" date="2020-05" db="EMBL/GenBank/DDBJ databases">
        <title>Mycena genomes resolve the evolution of fungal bioluminescence.</title>
        <authorList>
            <person name="Tsai I.J."/>
        </authorList>
    </citation>
    <scope>NUCLEOTIDE SEQUENCE</scope>
    <source>
        <strain evidence="3">110903Hualien_Pintung</strain>
    </source>
</reference>